<gene>
    <name evidence="1" type="ORF">GN277_23465</name>
</gene>
<organism evidence="1 2">
    <name type="scientific">Sporofaciens musculi</name>
    <dbReference type="NCBI Taxonomy" id="2681861"/>
    <lineage>
        <taxon>Bacteria</taxon>
        <taxon>Bacillati</taxon>
        <taxon>Bacillota</taxon>
        <taxon>Clostridia</taxon>
        <taxon>Lachnospirales</taxon>
        <taxon>Lachnospiraceae</taxon>
        <taxon>Sporofaciens</taxon>
    </lineage>
</organism>
<keyword evidence="2" id="KW-1185">Reference proteome</keyword>
<name>A0A7X3SLB0_9FIRM</name>
<comment type="caution">
    <text evidence="1">The sequence shown here is derived from an EMBL/GenBank/DDBJ whole genome shotgun (WGS) entry which is preliminary data.</text>
</comment>
<reference evidence="1 2" key="1">
    <citation type="submission" date="2019-12" db="EMBL/GenBank/DDBJ databases">
        <title>Sporaefaciens musculi gen. nov., sp. nov., a novel bacterium isolated from the caecum of an obese mouse.</title>
        <authorList>
            <person name="Rasmussen T.S."/>
            <person name="Streidl T."/>
            <person name="Hitch T.C.A."/>
            <person name="Wortmann E."/>
            <person name="Deptula P."/>
            <person name="Hansen M."/>
            <person name="Nielsen D.S."/>
            <person name="Clavel T."/>
            <person name="Vogensen F.K."/>
        </authorList>
    </citation>
    <scope>NUCLEOTIDE SEQUENCE [LARGE SCALE GENOMIC DNA]</scope>
    <source>
        <strain evidence="1 2">WCA-9-b2</strain>
    </source>
</reference>
<dbReference type="AlphaFoldDB" id="A0A7X3SLB0"/>
<proteinExistence type="predicted"/>
<dbReference type="RefSeq" id="WP_159754512.1">
    <property type="nucleotide sequence ID" value="NZ_WUQX01000001.1"/>
</dbReference>
<dbReference type="InterPro" id="IPR005358">
    <property type="entry name" value="Puta_zinc/iron-chelating_dom"/>
</dbReference>
<sequence length="228" mass="26511">MNTRMEEIMHAIEHNKLTADDPFRFHCTQCGKCCINREDILLTPLDLFRIANELKLSLKEFIDQYCELYIGPDSHFPIIRLKPRGSIKRCPLLKNRRCSVHKAKPAMCAMFPIGHVIAFPEDGTSSNAPVIEYFYMNPGCGNNTRTQTIREWFDSFGIPLDDDFFIEWASFQKNFVTLIREAERFLGEAAMRQVWSPIFGILYLCYDLERNSCHSSGKMPKNCCEDYR</sequence>
<accession>A0A7X3SLB0</accession>
<dbReference type="PANTHER" id="PTHR35866:SF1">
    <property type="entry name" value="YKGJ FAMILY CYSTEINE CLUSTER PROTEIN"/>
    <property type="match status" value="1"/>
</dbReference>
<dbReference type="PANTHER" id="PTHR35866">
    <property type="entry name" value="PUTATIVE-RELATED"/>
    <property type="match status" value="1"/>
</dbReference>
<evidence type="ECO:0000313" key="1">
    <source>
        <dbReference type="EMBL" id="MXP78206.1"/>
    </source>
</evidence>
<dbReference type="Pfam" id="PF03692">
    <property type="entry name" value="CxxCxxCC"/>
    <property type="match status" value="1"/>
</dbReference>
<protein>
    <submittedName>
        <fullName evidence="1">YkgJ family cysteine cluster protein</fullName>
    </submittedName>
</protein>
<dbReference type="EMBL" id="WUQX01000001">
    <property type="protein sequence ID" value="MXP78206.1"/>
    <property type="molecule type" value="Genomic_DNA"/>
</dbReference>
<dbReference type="Proteomes" id="UP000460412">
    <property type="component" value="Unassembled WGS sequence"/>
</dbReference>
<evidence type="ECO:0000313" key="2">
    <source>
        <dbReference type="Proteomes" id="UP000460412"/>
    </source>
</evidence>